<keyword evidence="3" id="KW-0804">Transcription</keyword>
<dbReference type="OrthoDB" id="7274111at2"/>
<dbReference type="InterPro" id="IPR005471">
    <property type="entry name" value="Tscrpt_reg_IclR_N"/>
</dbReference>
<dbReference type="GO" id="GO:0003677">
    <property type="term" value="F:DNA binding"/>
    <property type="evidence" value="ECO:0007669"/>
    <property type="project" value="UniProtKB-KW"/>
</dbReference>
<evidence type="ECO:0000259" key="5">
    <source>
        <dbReference type="PROSITE" id="PS51078"/>
    </source>
</evidence>
<dbReference type="SUPFAM" id="SSF46785">
    <property type="entry name" value="Winged helix' DNA-binding domain"/>
    <property type="match status" value="1"/>
</dbReference>
<dbReference type="RefSeq" id="WP_085486601.1">
    <property type="nucleotide sequence ID" value="NZ_FXAY01000004.1"/>
</dbReference>
<dbReference type="Pfam" id="PF09339">
    <property type="entry name" value="HTH_IclR"/>
    <property type="match status" value="1"/>
</dbReference>
<reference evidence="7" key="1">
    <citation type="submission" date="2017-04" db="EMBL/GenBank/DDBJ databases">
        <authorList>
            <person name="Varghese N."/>
            <person name="Submissions S."/>
        </authorList>
    </citation>
    <scope>NUCLEOTIDE SEQUENCE [LARGE SCALE GENOMIC DNA]</scope>
    <source>
        <strain evidence="7">VKM Ac-2510</strain>
    </source>
</reference>
<sequence length="262" mass="28169">MAVPDTEADKAALAPAVVKAVKILDLLAETPGRARALSDIARELGIAKSSTSNLCASLEEGGLVRRTESGFLLGRRAVELGSAYLAGFDQIREFYRICEESEVLRSQLVQIAMLDGARVLYLAVYEGRERFPLSASVGDRYPASATAVGTALLAELDPQRIEALFREPSHLVTLTNRSTADLESLQAKLEETRTRGYAIDDGEVHLSVLGLAVLIPSSRVGEPSFSIGASLVHPGDTQEQRDDVLDALRVAADELTRPLLVA</sequence>
<dbReference type="PANTHER" id="PTHR30136">
    <property type="entry name" value="HELIX-TURN-HELIX TRANSCRIPTIONAL REGULATOR, ICLR FAMILY"/>
    <property type="match status" value="1"/>
</dbReference>
<keyword evidence="2" id="KW-0238">DNA-binding</keyword>
<dbReference type="Gene3D" id="3.30.450.40">
    <property type="match status" value="1"/>
</dbReference>
<evidence type="ECO:0000259" key="4">
    <source>
        <dbReference type="PROSITE" id="PS51077"/>
    </source>
</evidence>
<feature type="domain" description="IclR-ED" evidence="5">
    <location>
        <begin position="76"/>
        <end position="261"/>
    </location>
</feature>
<evidence type="ECO:0000256" key="2">
    <source>
        <dbReference type="ARBA" id="ARBA00023125"/>
    </source>
</evidence>
<dbReference type="AlphaFoldDB" id="A0A1X7KJ54"/>
<name>A0A1X7KJ54_9MICO</name>
<accession>A0A1X7KJ54</accession>
<dbReference type="SMART" id="SM00346">
    <property type="entry name" value="HTH_ICLR"/>
    <property type="match status" value="1"/>
</dbReference>
<dbReference type="Gene3D" id="1.10.10.10">
    <property type="entry name" value="Winged helix-like DNA-binding domain superfamily/Winged helix DNA-binding domain"/>
    <property type="match status" value="1"/>
</dbReference>
<dbReference type="STRING" id="150121.SAMN06296010_2564"/>
<dbReference type="GO" id="GO:0003700">
    <property type="term" value="F:DNA-binding transcription factor activity"/>
    <property type="evidence" value="ECO:0007669"/>
    <property type="project" value="TreeGrafter"/>
</dbReference>
<dbReference type="InterPro" id="IPR036390">
    <property type="entry name" value="WH_DNA-bd_sf"/>
</dbReference>
<evidence type="ECO:0000256" key="1">
    <source>
        <dbReference type="ARBA" id="ARBA00023015"/>
    </source>
</evidence>
<dbReference type="PROSITE" id="PS51078">
    <property type="entry name" value="ICLR_ED"/>
    <property type="match status" value="1"/>
</dbReference>
<dbReference type="GO" id="GO:0045892">
    <property type="term" value="P:negative regulation of DNA-templated transcription"/>
    <property type="evidence" value="ECO:0007669"/>
    <property type="project" value="TreeGrafter"/>
</dbReference>
<evidence type="ECO:0000313" key="6">
    <source>
        <dbReference type="EMBL" id="SMG41072.1"/>
    </source>
</evidence>
<dbReference type="Proteomes" id="UP000193244">
    <property type="component" value="Unassembled WGS sequence"/>
</dbReference>
<proteinExistence type="predicted"/>
<dbReference type="EMBL" id="FXAY01000004">
    <property type="protein sequence ID" value="SMG41072.1"/>
    <property type="molecule type" value="Genomic_DNA"/>
</dbReference>
<evidence type="ECO:0000256" key="3">
    <source>
        <dbReference type="ARBA" id="ARBA00023163"/>
    </source>
</evidence>
<protein>
    <submittedName>
        <fullName evidence="6">Transcriptional regulator, IclR family</fullName>
    </submittedName>
</protein>
<dbReference type="Pfam" id="PF01614">
    <property type="entry name" value="IclR_C"/>
    <property type="match status" value="1"/>
</dbReference>
<keyword evidence="7" id="KW-1185">Reference proteome</keyword>
<dbReference type="SUPFAM" id="SSF55781">
    <property type="entry name" value="GAF domain-like"/>
    <property type="match status" value="1"/>
</dbReference>
<dbReference type="InterPro" id="IPR036388">
    <property type="entry name" value="WH-like_DNA-bd_sf"/>
</dbReference>
<dbReference type="InterPro" id="IPR029016">
    <property type="entry name" value="GAF-like_dom_sf"/>
</dbReference>
<dbReference type="InterPro" id="IPR014757">
    <property type="entry name" value="Tscrpt_reg_IclR_C"/>
</dbReference>
<feature type="domain" description="HTH iclR-type" evidence="4">
    <location>
        <begin position="14"/>
        <end position="75"/>
    </location>
</feature>
<dbReference type="InterPro" id="IPR050707">
    <property type="entry name" value="HTH_MetabolicPath_Reg"/>
</dbReference>
<keyword evidence="1" id="KW-0805">Transcription regulation</keyword>
<gene>
    <name evidence="6" type="ORF">SAMN06296010_2564</name>
</gene>
<evidence type="ECO:0000313" key="7">
    <source>
        <dbReference type="Proteomes" id="UP000193244"/>
    </source>
</evidence>
<organism evidence="6 7">
    <name type="scientific">Agreia pratensis</name>
    <dbReference type="NCBI Taxonomy" id="150121"/>
    <lineage>
        <taxon>Bacteria</taxon>
        <taxon>Bacillati</taxon>
        <taxon>Actinomycetota</taxon>
        <taxon>Actinomycetes</taxon>
        <taxon>Micrococcales</taxon>
        <taxon>Microbacteriaceae</taxon>
        <taxon>Agreia</taxon>
    </lineage>
</organism>
<dbReference type="PANTHER" id="PTHR30136:SF24">
    <property type="entry name" value="HTH-TYPE TRANSCRIPTIONAL REPRESSOR ALLR"/>
    <property type="match status" value="1"/>
</dbReference>
<dbReference type="PROSITE" id="PS51077">
    <property type="entry name" value="HTH_ICLR"/>
    <property type="match status" value="1"/>
</dbReference>